<dbReference type="KEGG" id="spar:SPRG_18822"/>
<dbReference type="Proteomes" id="UP000030745">
    <property type="component" value="Unassembled WGS sequence"/>
</dbReference>
<sequence length="307" mass="32828">MTIGPCHAMGSLIFLPAKSIAETALERAVSSNVRLASSVASRSATWLIRTGAVLRSASPSYTKSMHVSMPAGMSYVSVLLGDSSKSTICTNCLVLNWPVRPSENGPASRRALTPGDSSTCGIVTGSSVPYDGSSILCLAGTLSQIWKPSSISPALLAPPSACSIPLPQLIHCMPGAGNSSRLPIESPWRPVPRLRYVMMSMPRCGCQPMGKSSGWAARPSLSMMRWSHMRNGSLSADGMPIGKAWMTERSSPKGWATPASTTRIVRIVVTMLVSAKWRFGNCVSGRGRHIPSWSNLRPKDPMILVFE</sequence>
<name>A0A067DAL9_SAPPC</name>
<dbReference type="RefSeq" id="XP_012194039.1">
    <property type="nucleotide sequence ID" value="XM_012338649.1"/>
</dbReference>
<dbReference type="AlphaFoldDB" id="A0A067DAL9"/>
<organism evidence="1 2">
    <name type="scientific">Saprolegnia parasitica (strain CBS 223.65)</name>
    <dbReference type="NCBI Taxonomy" id="695850"/>
    <lineage>
        <taxon>Eukaryota</taxon>
        <taxon>Sar</taxon>
        <taxon>Stramenopiles</taxon>
        <taxon>Oomycota</taxon>
        <taxon>Saprolegniomycetes</taxon>
        <taxon>Saprolegniales</taxon>
        <taxon>Saprolegniaceae</taxon>
        <taxon>Saprolegnia</taxon>
    </lineage>
</organism>
<keyword evidence="2" id="KW-1185">Reference proteome</keyword>
<dbReference type="EMBL" id="KK583189">
    <property type="protein sequence ID" value="KDO35661.1"/>
    <property type="molecule type" value="Genomic_DNA"/>
</dbReference>
<proteinExistence type="predicted"/>
<dbReference type="VEuPathDB" id="FungiDB:SPRG_18822"/>
<feature type="non-terminal residue" evidence="1">
    <location>
        <position position="307"/>
    </location>
</feature>
<reference evidence="1 2" key="1">
    <citation type="journal article" date="2013" name="PLoS Genet.">
        <title>Distinctive expansion of potential virulence genes in the genome of the oomycete fish pathogen Saprolegnia parasitica.</title>
        <authorList>
            <person name="Jiang R.H."/>
            <person name="de Bruijn I."/>
            <person name="Haas B.J."/>
            <person name="Belmonte R."/>
            <person name="Lobach L."/>
            <person name="Christie J."/>
            <person name="van den Ackerveken G."/>
            <person name="Bottin A."/>
            <person name="Bulone V."/>
            <person name="Diaz-Moreno S.M."/>
            <person name="Dumas B."/>
            <person name="Fan L."/>
            <person name="Gaulin E."/>
            <person name="Govers F."/>
            <person name="Grenville-Briggs L.J."/>
            <person name="Horner N.R."/>
            <person name="Levin J.Z."/>
            <person name="Mammella M."/>
            <person name="Meijer H.J."/>
            <person name="Morris P."/>
            <person name="Nusbaum C."/>
            <person name="Oome S."/>
            <person name="Phillips A.J."/>
            <person name="van Rooyen D."/>
            <person name="Rzeszutek E."/>
            <person name="Saraiva M."/>
            <person name="Secombes C.J."/>
            <person name="Seidl M.F."/>
            <person name="Snel B."/>
            <person name="Stassen J.H."/>
            <person name="Sykes S."/>
            <person name="Tripathy S."/>
            <person name="van den Berg H."/>
            <person name="Vega-Arreguin J.C."/>
            <person name="Wawra S."/>
            <person name="Young S.K."/>
            <person name="Zeng Q."/>
            <person name="Dieguez-Uribeondo J."/>
            <person name="Russ C."/>
            <person name="Tyler B.M."/>
            <person name="van West P."/>
        </authorList>
    </citation>
    <scope>NUCLEOTIDE SEQUENCE [LARGE SCALE GENOMIC DNA]</scope>
    <source>
        <strain evidence="1 2">CBS 223.65</strain>
    </source>
</reference>
<accession>A0A067DAL9</accession>
<evidence type="ECO:0000313" key="2">
    <source>
        <dbReference type="Proteomes" id="UP000030745"/>
    </source>
</evidence>
<protein>
    <submittedName>
        <fullName evidence="1">Uncharacterized protein</fullName>
    </submittedName>
</protein>
<dbReference type="GeneID" id="24140319"/>
<gene>
    <name evidence="1" type="ORF">SPRG_18822</name>
</gene>
<evidence type="ECO:0000313" key="1">
    <source>
        <dbReference type="EMBL" id="KDO35661.1"/>
    </source>
</evidence>